<keyword evidence="2" id="KW-1185">Reference proteome</keyword>
<sequence length="121" mass="12240">MSSSNLAQESRVPVRLVLVGVLAVVNGTKLKEAKAGGGAVTAHARGAALEGRRLGGGDCDGGGLLLSEGVGGRGGGGEGEEDGVVDGRRHFCWFLVFGVLEELVARVGNRLVGGEKNRSTA</sequence>
<reference evidence="1" key="1">
    <citation type="submission" date="2021-06" db="EMBL/GenBank/DDBJ databases">
        <title>Comparative genomics, transcriptomics and evolutionary studies reveal genomic signatures of adaptation to plant cell wall in hemibiotrophic fungi.</title>
        <authorList>
            <consortium name="DOE Joint Genome Institute"/>
            <person name="Baroncelli R."/>
            <person name="Diaz J.F."/>
            <person name="Benocci T."/>
            <person name="Peng M."/>
            <person name="Battaglia E."/>
            <person name="Haridas S."/>
            <person name="Andreopoulos W."/>
            <person name="Labutti K."/>
            <person name="Pangilinan J."/>
            <person name="Floch G.L."/>
            <person name="Makela M.R."/>
            <person name="Henrissat B."/>
            <person name="Grigoriev I.V."/>
            <person name="Crouch J.A."/>
            <person name="De Vries R.P."/>
            <person name="Sukno S.A."/>
            <person name="Thon M.R."/>
        </authorList>
    </citation>
    <scope>NUCLEOTIDE SEQUENCE</scope>
    <source>
        <strain evidence="1">CBS 193.32</strain>
    </source>
</reference>
<gene>
    <name evidence="1" type="ORF">BDP55DRAFT_650060</name>
</gene>
<comment type="caution">
    <text evidence="1">The sequence shown here is derived from an EMBL/GenBank/DDBJ whole genome shotgun (WGS) entry which is preliminary data.</text>
</comment>
<dbReference type="GeneID" id="85458482"/>
<accession>A0AAJ0ATV3</accession>
<protein>
    <submittedName>
        <fullName evidence="1">Uncharacterized protein</fullName>
    </submittedName>
</protein>
<evidence type="ECO:0000313" key="1">
    <source>
        <dbReference type="EMBL" id="KAK1690254.1"/>
    </source>
</evidence>
<proteinExistence type="predicted"/>
<dbReference type="RefSeq" id="XP_060433949.1">
    <property type="nucleotide sequence ID" value="XM_060573956.1"/>
</dbReference>
<dbReference type="EMBL" id="JAHMHR010000006">
    <property type="protein sequence ID" value="KAK1690254.1"/>
    <property type="molecule type" value="Genomic_DNA"/>
</dbReference>
<dbReference type="AlphaFoldDB" id="A0AAJ0ATV3"/>
<evidence type="ECO:0000313" key="2">
    <source>
        <dbReference type="Proteomes" id="UP001224890"/>
    </source>
</evidence>
<dbReference type="Proteomes" id="UP001224890">
    <property type="component" value="Unassembled WGS sequence"/>
</dbReference>
<name>A0AAJ0ATV3_9PEZI</name>
<organism evidence="1 2">
    <name type="scientific">Colletotrichum godetiae</name>
    <dbReference type="NCBI Taxonomy" id="1209918"/>
    <lineage>
        <taxon>Eukaryota</taxon>
        <taxon>Fungi</taxon>
        <taxon>Dikarya</taxon>
        <taxon>Ascomycota</taxon>
        <taxon>Pezizomycotina</taxon>
        <taxon>Sordariomycetes</taxon>
        <taxon>Hypocreomycetidae</taxon>
        <taxon>Glomerellales</taxon>
        <taxon>Glomerellaceae</taxon>
        <taxon>Colletotrichum</taxon>
        <taxon>Colletotrichum acutatum species complex</taxon>
    </lineage>
</organism>